<sequence length="151" mass="15987">MGSSQKESVESAEAGTAGSSGLGAAESPQHREYEKPTHRGVGPRDRRKRSRERGADTGSSSLLGEIEARGGCAHGLDRGQAEPVEPKVETASKTATSSKTSSGHDSSVRIKEANKRQAGLGLKPLELSAAEKETGRVLLSPMLDWVHWESP</sequence>
<dbReference type="OMA" id="DSAANWV"/>
<proteinExistence type="predicted"/>
<dbReference type="Proteomes" id="UP000314987">
    <property type="component" value="Unassembled WGS sequence"/>
</dbReference>
<protein>
    <submittedName>
        <fullName evidence="2">Uncharacterized protein</fullName>
    </submittedName>
</protein>
<dbReference type="Ensembl" id="ENSVURT00010007470.1">
    <property type="protein sequence ID" value="ENSVURP00010006612.1"/>
    <property type="gene ID" value="ENSVURG00010005129.1"/>
</dbReference>
<reference evidence="3" key="1">
    <citation type="submission" date="2018-12" db="EMBL/GenBank/DDBJ databases">
        <authorList>
            <person name="Yazar S."/>
        </authorList>
    </citation>
    <scope>NUCLEOTIDE SEQUENCE [LARGE SCALE GENOMIC DNA]</scope>
</reference>
<evidence type="ECO:0000313" key="3">
    <source>
        <dbReference type="Proteomes" id="UP000314987"/>
    </source>
</evidence>
<evidence type="ECO:0000256" key="1">
    <source>
        <dbReference type="SAM" id="MobiDB-lite"/>
    </source>
</evidence>
<feature type="compositionally biased region" description="Low complexity" evidence="1">
    <location>
        <begin position="11"/>
        <end position="27"/>
    </location>
</feature>
<dbReference type="STRING" id="29139.ENSVURP00010006612"/>
<accession>A0A4X2KBE9</accession>
<dbReference type="GeneTree" id="ENSGT01020000234419"/>
<reference evidence="2" key="2">
    <citation type="submission" date="2025-08" db="UniProtKB">
        <authorList>
            <consortium name="Ensembl"/>
        </authorList>
    </citation>
    <scope>IDENTIFICATION</scope>
</reference>
<feature type="compositionally biased region" description="Basic and acidic residues" evidence="1">
    <location>
        <begin position="106"/>
        <end position="115"/>
    </location>
</feature>
<evidence type="ECO:0000313" key="2">
    <source>
        <dbReference type="Ensembl" id="ENSVURP00010006612.1"/>
    </source>
</evidence>
<feature type="compositionally biased region" description="Low complexity" evidence="1">
    <location>
        <begin position="91"/>
        <end position="105"/>
    </location>
</feature>
<name>A0A4X2KBE9_VOMUR</name>
<reference evidence="2" key="3">
    <citation type="submission" date="2025-09" db="UniProtKB">
        <authorList>
            <consortium name="Ensembl"/>
        </authorList>
    </citation>
    <scope>IDENTIFICATION</scope>
</reference>
<keyword evidence="3" id="KW-1185">Reference proteome</keyword>
<organism evidence="2 3">
    <name type="scientific">Vombatus ursinus</name>
    <name type="common">Common wombat</name>
    <dbReference type="NCBI Taxonomy" id="29139"/>
    <lineage>
        <taxon>Eukaryota</taxon>
        <taxon>Metazoa</taxon>
        <taxon>Chordata</taxon>
        <taxon>Craniata</taxon>
        <taxon>Vertebrata</taxon>
        <taxon>Euteleostomi</taxon>
        <taxon>Mammalia</taxon>
        <taxon>Metatheria</taxon>
        <taxon>Diprotodontia</taxon>
        <taxon>Vombatidae</taxon>
        <taxon>Vombatus</taxon>
    </lineage>
</organism>
<feature type="region of interest" description="Disordered" evidence="1">
    <location>
        <begin position="1"/>
        <end position="118"/>
    </location>
</feature>
<feature type="compositionally biased region" description="Basic and acidic residues" evidence="1">
    <location>
        <begin position="28"/>
        <end position="37"/>
    </location>
</feature>
<dbReference type="AlphaFoldDB" id="A0A4X2KBE9"/>
<feature type="compositionally biased region" description="Basic and acidic residues" evidence="1">
    <location>
        <begin position="75"/>
        <end position="90"/>
    </location>
</feature>